<proteinExistence type="predicted"/>
<dbReference type="Proteomes" id="UP000190648">
    <property type="component" value="Unassembled WGS sequence"/>
</dbReference>
<sequence length="76" mass="7673">MVPGGLVTLARARRPLRPPGAPTSGGVLATARGAGGSRWWRAPVPPHLSADPGAEQSAAAPDASSLLTSLVFDSEM</sequence>
<organism evidence="1 2">
    <name type="scientific">Patagioenas fasciata monilis</name>
    <dbReference type="NCBI Taxonomy" id="372326"/>
    <lineage>
        <taxon>Eukaryota</taxon>
        <taxon>Metazoa</taxon>
        <taxon>Chordata</taxon>
        <taxon>Craniata</taxon>
        <taxon>Vertebrata</taxon>
        <taxon>Euteleostomi</taxon>
        <taxon>Archelosauria</taxon>
        <taxon>Archosauria</taxon>
        <taxon>Dinosauria</taxon>
        <taxon>Saurischia</taxon>
        <taxon>Theropoda</taxon>
        <taxon>Coelurosauria</taxon>
        <taxon>Aves</taxon>
        <taxon>Neognathae</taxon>
        <taxon>Neoaves</taxon>
        <taxon>Columbimorphae</taxon>
        <taxon>Columbiformes</taxon>
        <taxon>Columbidae</taxon>
        <taxon>Patagioenas</taxon>
    </lineage>
</organism>
<gene>
    <name evidence="1" type="ORF">AV530_011964</name>
</gene>
<accession>A0A1V4JUH1</accession>
<keyword evidence="2" id="KW-1185">Reference proteome</keyword>
<dbReference type="EMBL" id="LSYS01006159">
    <property type="protein sequence ID" value="OPJ75813.1"/>
    <property type="molecule type" value="Genomic_DNA"/>
</dbReference>
<comment type="caution">
    <text evidence="1">The sequence shown here is derived from an EMBL/GenBank/DDBJ whole genome shotgun (WGS) entry which is preliminary data.</text>
</comment>
<dbReference type="AlphaFoldDB" id="A0A1V4JUH1"/>
<name>A0A1V4JUH1_PATFA</name>
<reference evidence="1 2" key="1">
    <citation type="submission" date="2016-02" db="EMBL/GenBank/DDBJ databases">
        <title>Band-tailed pigeon sequencing and assembly.</title>
        <authorList>
            <person name="Soares A.E."/>
            <person name="Novak B.J."/>
            <person name="Rice E.S."/>
            <person name="O'Connell B."/>
            <person name="Chang D."/>
            <person name="Weber S."/>
            <person name="Shapiro B."/>
        </authorList>
    </citation>
    <scope>NUCLEOTIDE SEQUENCE [LARGE SCALE GENOMIC DNA]</scope>
    <source>
        <strain evidence="1">BTP2013</strain>
        <tissue evidence="1">Blood</tissue>
    </source>
</reference>
<protein>
    <submittedName>
        <fullName evidence="1">Uncharacterized protein</fullName>
    </submittedName>
</protein>
<evidence type="ECO:0000313" key="1">
    <source>
        <dbReference type="EMBL" id="OPJ75813.1"/>
    </source>
</evidence>
<evidence type="ECO:0000313" key="2">
    <source>
        <dbReference type="Proteomes" id="UP000190648"/>
    </source>
</evidence>